<keyword evidence="2" id="KW-1185">Reference proteome</keyword>
<protein>
    <submittedName>
        <fullName evidence="1">MarR family transcriptional regulator</fullName>
    </submittedName>
</protein>
<gene>
    <name evidence="1" type="ORF">K4L44_15985</name>
</gene>
<reference evidence="1" key="1">
    <citation type="submission" date="2021-08" db="EMBL/GenBank/DDBJ databases">
        <title>Novel anaerobic bacterium isolated from sea squirt in East Sea, Republic of Korea.</title>
        <authorList>
            <person name="Nguyen T.H."/>
            <person name="Li Z."/>
            <person name="Lee Y.-J."/>
            <person name="Ko J."/>
            <person name="Kim S.-G."/>
        </authorList>
    </citation>
    <scope>NUCLEOTIDE SEQUENCE</scope>
    <source>
        <strain evidence="1">KCTC 25031</strain>
    </source>
</reference>
<organism evidence="1 2">
    <name type="scientific">Halosquirtibacter laminarini</name>
    <dbReference type="NCBI Taxonomy" id="3374600"/>
    <lineage>
        <taxon>Bacteria</taxon>
        <taxon>Pseudomonadati</taxon>
        <taxon>Bacteroidota</taxon>
        <taxon>Bacteroidia</taxon>
        <taxon>Marinilabiliales</taxon>
        <taxon>Prolixibacteraceae</taxon>
        <taxon>Halosquirtibacter</taxon>
    </lineage>
</organism>
<sequence>MKHNSKTILELIFELKSKCTEIDTEIMKKMNLSQSELQFFTILKQCNNITSSELGKKMNLSPSRVSRIVDRLVSNDFLERATSSIDRRAITLKLTFKGDNIAKEIDNVRNSCNDLIEDALTSEELEAFSSSLNKIVEVNP</sequence>
<accession>A0AC61NP88</accession>
<dbReference type="Proteomes" id="UP000826212">
    <property type="component" value="Chromosome"/>
</dbReference>
<dbReference type="EMBL" id="CP081303">
    <property type="protein sequence ID" value="QZE14007.1"/>
    <property type="molecule type" value="Genomic_DNA"/>
</dbReference>
<name>A0AC61NP88_9BACT</name>
<proteinExistence type="predicted"/>
<evidence type="ECO:0000313" key="2">
    <source>
        <dbReference type="Proteomes" id="UP000826212"/>
    </source>
</evidence>
<evidence type="ECO:0000313" key="1">
    <source>
        <dbReference type="EMBL" id="QZE14007.1"/>
    </source>
</evidence>